<accession>A0A369KZ09</accession>
<comment type="caution">
    <text evidence="2">The sequence shown here is derived from an EMBL/GenBank/DDBJ whole genome shotgun (WGS) entry which is preliminary data.</text>
</comment>
<feature type="transmembrane region" description="Helical" evidence="1">
    <location>
        <begin position="60"/>
        <end position="79"/>
    </location>
</feature>
<protein>
    <recommendedName>
        <fullName evidence="4">DUF998 domain-containing protein</fullName>
    </recommendedName>
</protein>
<dbReference type="EMBL" id="QOVW01000016">
    <property type="protein sequence ID" value="RDB36954.1"/>
    <property type="molecule type" value="Genomic_DNA"/>
</dbReference>
<keyword evidence="1" id="KW-0812">Transmembrane</keyword>
<organism evidence="2 3">
    <name type="scientific">Spirobacillus cienkowskii</name>
    <dbReference type="NCBI Taxonomy" id="495820"/>
    <lineage>
        <taxon>Bacteria</taxon>
        <taxon>Pseudomonadati</taxon>
        <taxon>Bdellovibrionota</taxon>
        <taxon>Oligoflexia</taxon>
        <taxon>Silvanigrellales</taxon>
        <taxon>Spirobacillus</taxon>
    </lineage>
</organism>
<gene>
    <name evidence="2" type="ORF">DCC88_02555</name>
</gene>
<dbReference type="AlphaFoldDB" id="A0A369KZ09"/>
<proteinExistence type="predicted"/>
<evidence type="ECO:0000256" key="1">
    <source>
        <dbReference type="SAM" id="Phobius"/>
    </source>
</evidence>
<feature type="transmembrane region" description="Helical" evidence="1">
    <location>
        <begin position="86"/>
        <end position="108"/>
    </location>
</feature>
<evidence type="ECO:0000313" key="3">
    <source>
        <dbReference type="Proteomes" id="UP000253934"/>
    </source>
</evidence>
<evidence type="ECO:0000313" key="2">
    <source>
        <dbReference type="EMBL" id="RDB36954.1"/>
    </source>
</evidence>
<name>A0A369KZ09_9BACT</name>
<feature type="transmembrane region" description="Helical" evidence="1">
    <location>
        <begin position="7"/>
        <end position="30"/>
    </location>
</feature>
<sequence length="153" mass="16772">MQKLRLIIIGIGFFWIFSWSVFGSLLGAYIENLILTGIEPSASMVWQRTLLRSAHAHMNSMGITIILIGVTLPILYSFIPEKKIKILVTLNLASIPLFGVGIILQAFFPPSVGNFSLTTFISAIGGALYLVSLAIFSSLFFFASLKKNNSNAK</sequence>
<evidence type="ECO:0008006" key="4">
    <source>
        <dbReference type="Google" id="ProtNLM"/>
    </source>
</evidence>
<reference evidence="2" key="1">
    <citation type="submission" date="2018-04" db="EMBL/GenBank/DDBJ databases">
        <title>Draft genome sequence of the Candidatus Spirobacillus cienkowskii, a pathogen of freshwater Daphnia species, reconstructed from hemolymph metagenomic reads.</title>
        <authorList>
            <person name="Bresciani L."/>
            <person name="Lemos L.N."/>
            <person name="Wale N."/>
            <person name="Lin J.Y."/>
            <person name="Fernandes G.R."/>
            <person name="Duffy M.A."/>
            <person name="Rodrigues J.M."/>
        </authorList>
    </citation>
    <scope>NUCLEOTIDE SEQUENCE [LARGE SCALE GENOMIC DNA]</scope>
    <source>
        <strain evidence="2">Binning01</strain>
    </source>
</reference>
<keyword evidence="3" id="KW-1185">Reference proteome</keyword>
<keyword evidence="1" id="KW-1133">Transmembrane helix</keyword>
<dbReference type="Proteomes" id="UP000253934">
    <property type="component" value="Unassembled WGS sequence"/>
</dbReference>
<feature type="transmembrane region" description="Helical" evidence="1">
    <location>
        <begin position="120"/>
        <end position="143"/>
    </location>
</feature>
<keyword evidence="1" id="KW-0472">Membrane</keyword>